<dbReference type="InterPro" id="IPR025183">
    <property type="entry name" value="DUF4110"/>
</dbReference>
<gene>
    <name evidence="3" type="primary">KEL3</name>
    <name evidence="3" type="ORF">MNAN1_000274</name>
</gene>
<feature type="compositionally biased region" description="Basic and acidic residues" evidence="1">
    <location>
        <begin position="18"/>
        <end position="28"/>
    </location>
</feature>
<accession>A0AAF0EGK6</accession>
<dbReference type="Pfam" id="PF24681">
    <property type="entry name" value="Kelch_KLHDC2_KLHL20_DRC7"/>
    <property type="match status" value="1"/>
</dbReference>
<dbReference type="AlphaFoldDB" id="A0AAF0EGK6"/>
<feature type="compositionally biased region" description="Basic and acidic residues" evidence="1">
    <location>
        <begin position="351"/>
        <end position="366"/>
    </location>
</feature>
<feature type="compositionally biased region" description="Acidic residues" evidence="1">
    <location>
        <begin position="437"/>
        <end position="468"/>
    </location>
</feature>
<evidence type="ECO:0000313" key="3">
    <source>
        <dbReference type="EMBL" id="WFD25305.1"/>
    </source>
</evidence>
<dbReference type="PANTHER" id="PTHR46063">
    <property type="entry name" value="KELCH DOMAIN-CONTAINING PROTEIN"/>
    <property type="match status" value="1"/>
</dbReference>
<organism evidence="3 4">
    <name type="scientific">Malassezia nana</name>
    <dbReference type="NCBI Taxonomy" id="180528"/>
    <lineage>
        <taxon>Eukaryota</taxon>
        <taxon>Fungi</taxon>
        <taxon>Dikarya</taxon>
        <taxon>Basidiomycota</taxon>
        <taxon>Ustilaginomycotina</taxon>
        <taxon>Malasseziomycetes</taxon>
        <taxon>Malasseziales</taxon>
        <taxon>Malasseziaceae</taxon>
        <taxon>Malassezia</taxon>
    </lineage>
</organism>
<sequence length="599" mass="68497">MGKAKSAGKAAAKAAKKLKQEKLAERRASKQKKKGAKKDDVNDMDEEDLDALLAQYREEWEQQHSATEEHVVPIPSRRANATCMFYQDLFRYIPEKNEWRSYTSKIQPGPRSAHQMVGSPAGGGQLWCFGGEFASTKQTNFHHYRDLWVYSIAERVWEKVETKVRPSARSGHRMAMWKHFIVLFGGFVDTGVRTTYLQDLWVFDTLEYKWKEIKQNDLRRPSARSGFSFLPTPEGIVLFGGYCKKYVKGQRAQGVALEDAWMLHMDEDLSKVEWSKRRKIGYAPNPPRSGCSMALWGNRNMGVLFGGVTDTEADEESMESTFWNDLYGYQLPGTGRWISLNMRKAKNRGPKHAEADESMKDAEDPNTKLPLTRYNTMLAVQRNTLYIFGGIYESDDREYTLDDFYTIDLSKMNKVVCLKECPIDKVGGISDMQLEWNESEDEEDDEDDESEDSEEGEEELEPEGMEEVPMAEEAVEDPLEDVAHLHIDDEMMLSPEDQARVDQMLALRREATAFMGVCKGTNRTEEDILSTPEPGEVLKTFYTRTKHYWAAKAYEMGQGESRGKQLRRDGFDVGGTCTHASSQKSDSMNTNLFLMRYVS</sequence>
<dbReference type="SUPFAM" id="SSF117281">
    <property type="entry name" value="Kelch motif"/>
    <property type="match status" value="1"/>
</dbReference>
<feature type="region of interest" description="Disordered" evidence="1">
    <location>
        <begin position="430"/>
        <end position="468"/>
    </location>
</feature>
<feature type="region of interest" description="Disordered" evidence="1">
    <location>
        <begin position="348"/>
        <end position="368"/>
    </location>
</feature>
<dbReference type="InterPro" id="IPR052588">
    <property type="entry name" value="Kelch_domain_protein"/>
</dbReference>
<evidence type="ECO:0000259" key="2">
    <source>
        <dbReference type="Pfam" id="PF13422"/>
    </source>
</evidence>
<dbReference type="EMBL" id="CP119892">
    <property type="protein sequence ID" value="WFD25305.1"/>
    <property type="molecule type" value="Genomic_DNA"/>
</dbReference>
<evidence type="ECO:0000313" key="4">
    <source>
        <dbReference type="Proteomes" id="UP001213623"/>
    </source>
</evidence>
<reference evidence="3" key="1">
    <citation type="submission" date="2023-03" db="EMBL/GenBank/DDBJ databases">
        <title>Mating type loci evolution in Malassezia.</title>
        <authorList>
            <person name="Coelho M.A."/>
        </authorList>
    </citation>
    <scope>NUCLEOTIDE SEQUENCE</scope>
    <source>
        <strain evidence="3">CBS 9557</strain>
    </source>
</reference>
<dbReference type="Gene3D" id="2.120.10.80">
    <property type="entry name" value="Kelch-type beta propeller"/>
    <property type="match status" value="2"/>
</dbReference>
<dbReference type="Proteomes" id="UP001213623">
    <property type="component" value="Chromosome 1"/>
</dbReference>
<dbReference type="Pfam" id="PF13422">
    <property type="entry name" value="DUF4110"/>
    <property type="match status" value="1"/>
</dbReference>
<proteinExistence type="predicted"/>
<keyword evidence="4" id="KW-1185">Reference proteome</keyword>
<feature type="domain" description="DUF4110" evidence="2">
    <location>
        <begin position="526"/>
        <end position="573"/>
    </location>
</feature>
<evidence type="ECO:0000256" key="1">
    <source>
        <dbReference type="SAM" id="MobiDB-lite"/>
    </source>
</evidence>
<dbReference type="PANTHER" id="PTHR46063:SF1">
    <property type="entry name" value="KELCH DOMAIN-CONTAINING PROTEIN 4"/>
    <property type="match status" value="1"/>
</dbReference>
<feature type="region of interest" description="Disordered" evidence="1">
    <location>
        <begin position="1"/>
        <end position="45"/>
    </location>
</feature>
<name>A0AAF0EGK6_9BASI</name>
<protein>
    <submittedName>
        <fullName evidence="3">Kelch repeat-containing protein 3</fullName>
    </submittedName>
</protein>
<dbReference type="InterPro" id="IPR015915">
    <property type="entry name" value="Kelch-typ_b-propeller"/>
</dbReference>
<feature type="compositionally biased region" description="Low complexity" evidence="1">
    <location>
        <begin position="1"/>
        <end position="13"/>
    </location>
</feature>